<evidence type="ECO:0000313" key="4">
    <source>
        <dbReference type="Proteomes" id="UP000275846"/>
    </source>
</evidence>
<dbReference type="Proteomes" id="UP000275846">
    <property type="component" value="Unassembled WGS sequence"/>
</dbReference>
<sequence>MVELPWRGATLTGVIIVILVAIHQKVRPCSAELVRTGARVNTVSLHIAPTPAVFLSQSHPRPLTCPGSTLNLLIISIVVETVRHKHYQTVILPVSQHPPPPPPPPPPSLHSLP</sequence>
<evidence type="ECO:0000313" key="5">
    <source>
        <dbReference type="WBParaSite" id="SSLN_0001353701-mRNA-1"/>
    </source>
</evidence>
<keyword evidence="2" id="KW-1133">Transmembrane helix</keyword>
<dbReference type="WBParaSite" id="SSLN_0001353701-mRNA-1">
    <property type="protein sequence ID" value="SSLN_0001353701-mRNA-1"/>
    <property type="gene ID" value="SSLN_0001353701"/>
</dbReference>
<reference evidence="5" key="1">
    <citation type="submission" date="2016-06" db="UniProtKB">
        <authorList>
            <consortium name="WormBaseParasite"/>
        </authorList>
    </citation>
    <scope>IDENTIFICATION</scope>
</reference>
<evidence type="ECO:0000313" key="3">
    <source>
        <dbReference type="EMBL" id="VDL99421.1"/>
    </source>
</evidence>
<accession>A0A183T988</accession>
<keyword evidence="2" id="KW-0812">Transmembrane</keyword>
<keyword evidence="4" id="KW-1185">Reference proteome</keyword>
<dbReference type="EMBL" id="UYSU01037749">
    <property type="protein sequence ID" value="VDL99421.1"/>
    <property type="molecule type" value="Genomic_DNA"/>
</dbReference>
<evidence type="ECO:0000256" key="2">
    <source>
        <dbReference type="SAM" id="Phobius"/>
    </source>
</evidence>
<name>A0A183T988_SCHSO</name>
<feature type="region of interest" description="Disordered" evidence="1">
    <location>
        <begin position="92"/>
        <end position="113"/>
    </location>
</feature>
<feature type="transmembrane region" description="Helical" evidence="2">
    <location>
        <begin position="6"/>
        <end position="22"/>
    </location>
</feature>
<protein>
    <submittedName>
        <fullName evidence="5">Secreted protein</fullName>
    </submittedName>
</protein>
<reference evidence="3 4" key="2">
    <citation type="submission" date="2018-11" db="EMBL/GenBank/DDBJ databases">
        <authorList>
            <consortium name="Pathogen Informatics"/>
        </authorList>
    </citation>
    <scope>NUCLEOTIDE SEQUENCE [LARGE SCALE GENOMIC DNA]</scope>
    <source>
        <strain evidence="3 4">NST_G2</strain>
    </source>
</reference>
<feature type="compositionally biased region" description="Pro residues" evidence="1">
    <location>
        <begin position="96"/>
        <end position="113"/>
    </location>
</feature>
<proteinExistence type="predicted"/>
<gene>
    <name evidence="3" type="ORF">SSLN_LOCUS13036</name>
</gene>
<keyword evidence="2" id="KW-0472">Membrane</keyword>
<dbReference type="AlphaFoldDB" id="A0A183T988"/>
<evidence type="ECO:0000256" key="1">
    <source>
        <dbReference type="SAM" id="MobiDB-lite"/>
    </source>
</evidence>
<organism evidence="5">
    <name type="scientific">Schistocephalus solidus</name>
    <name type="common">Tapeworm</name>
    <dbReference type="NCBI Taxonomy" id="70667"/>
    <lineage>
        <taxon>Eukaryota</taxon>
        <taxon>Metazoa</taxon>
        <taxon>Spiralia</taxon>
        <taxon>Lophotrochozoa</taxon>
        <taxon>Platyhelminthes</taxon>
        <taxon>Cestoda</taxon>
        <taxon>Eucestoda</taxon>
        <taxon>Diphyllobothriidea</taxon>
        <taxon>Diphyllobothriidae</taxon>
        <taxon>Schistocephalus</taxon>
    </lineage>
</organism>